<evidence type="ECO:0000313" key="3">
    <source>
        <dbReference type="Proteomes" id="UP000305202"/>
    </source>
</evidence>
<feature type="region of interest" description="Disordered" evidence="1">
    <location>
        <begin position="58"/>
        <end position="79"/>
    </location>
</feature>
<evidence type="ECO:0000256" key="1">
    <source>
        <dbReference type="SAM" id="MobiDB-lite"/>
    </source>
</evidence>
<comment type="caution">
    <text evidence="2">The sequence shown here is derived from an EMBL/GenBank/DDBJ whole genome shotgun (WGS) entry which is preliminary data.</text>
</comment>
<accession>A0ABY2SM80</accession>
<keyword evidence="3" id="KW-1185">Reference proteome</keyword>
<gene>
    <name evidence="2" type="ORF">FCN80_10230</name>
</gene>
<proteinExistence type="predicted"/>
<sequence length="153" mass="17214">MNKRRFLYNAQVECAAGFQTFFVDAETRKQADKLIETEGDIYASEIEVQSLSDYEFDSETTTDDFGDFPPSPPAASPVPDSVRKIALSFLSYRQRVTLEDLTAKSRWTPRGCTNNTMCSLERSGLVEWKSDLWQLTEGGRLLFPAPSPKAEGE</sequence>
<organism evidence="2 3">
    <name type="scientific">Martelella alba</name>
    <dbReference type="NCBI Taxonomy" id="2590451"/>
    <lineage>
        <taxon>Bacteria</taxon>
        <taxon>Pseudomonadati</taxon>
        <taxon>Pseudomonadota</taxon>
        <taxon>Alphaproteobacteria</taxon>
        <taxon>Hyphomicrobiales</taxon>
        <taxon>Aurantimonadaceae</taxon>
        <taxon>Martelella</taxon>
    </lineage>
</organism>
<name>A0ABY2SM80_9HYPH</name>
<dbReference type="EMBL" id="SZPQ01000013">
    <property type="protein sequence ID" value="TKI06389.1"/>
    <property type="molecule type" value="Genomic_DNA"/>
</dbReference>
<protein>
    <recommendedName>
        <fullName evidence="4">MarR family transcriptional regulator</fullName>
    </recommendedName>
</protein>
<dbReference type="Proteomes" id="UP000305202">
    <property type="component" value="Unassembled WGS sequence"/>
</dbReference>
<evidence type="ECO:0008006" key="4">
    <source>
        <dbReference type="Google" id="ProtNLM"/>
    </source>
</evidence>
<evidence type="ECO:0000313" key="2">
    <source>
        <dbReference type="EMBL" id="TKI06389.1"/>
    </source>
</evidence>
<reference evidence="2 3" key="1">
    <citation type="submission" date="2019-04" db="EMBL/GenBank/DDBJ databases">
        <authorList>
            <person name="Li M."/>
            <person name="Gao C."/>
        </authorList>
    </citation>
    <scope>NUCLEOTIDE SEQUENCE [LARGE SCALE GENOMIC DNA]</scope>
    <source>
        <strain evidence="2 3">BGMRC 2031</strain>
    </source>
</reference>